<proteinExistence type="predicted"/>
<sequence>MAGNSKSSLFHLIFRTRRRSISGEKRVVWIPIVGFEGGLFFNKIDEFLLAEKQFALTWKSALIVTSVGRGITLSVNVSRGHDSRSPSFKLICAAAAKKNAGFNVRRLPFANTSR</sequence>
<name>A0A8W8MYP4_MAGGI</name>
<accession>A0A8W8MYP4</accession>
<keyword evidence="2" id="KW-1185">Reference proteome</keyword>
<organism evidence="1 2">
    <name type="scientific">Magallana gigas</name>
    <name type="common">Pacific oyster</name>
    <name type="synonym">Crassostrea gigas</name>
    <dbReference type="NCBI Taxonomy" id="29159"/>
    <lineage>
        <taxon>Eukaryota</taxon>
        <taxon>Metazoa</taxon>
        <taxon>Spiralia</taxon>
        <taxon>Lophotrochozoa</taxon>
        <taxon>Mollusca</taxon>
        <taxon>Bivalvia</taxon>
        <taxon>Autobranchia</taxon>
        <taxon>Pteriomorphia</taxon>
        <taxon>Ostreida</taxon>
        <taxon>Ostreoidea</taxon>
        <taxon>Ostreidae</taxon>
        <taxon>Magallana</taxon>
    </lineage>
</organism>
<protein>
    <submittedName>
        <fullName evidence="1">Uncharacterized protein</fullName>
    </submittedName>
</protein>
<dbReference type="EnsemblMetazoa" id="G3621.1">
    <property type="protein sequence ID" value="G3621.1:cds"/>
    <property type="gene ID" value="G3621"/>
</dbReference>
<evidence type="ECO:0000313" key="1">
    <source>
        <dbReference type="EnsemblMetazoa" id="G3621.1:cds"/>
    </source>
</evidence>
<evidence type="ECO:0000313" key="2">
    <source>
        <dbReference type="Proteomes" id="UP000005408"/>
    </source>
</evidence>
<dbReference type="Proteomes" id="UP000005408">
    <property type="component" value="Unassembled WGS sequence"/>
</dbReference>
<reference evidence="1" key="1">
    <citation type="submission" date="2022-08" db="UniProtKB">
        <authorList>
            <consortium name="EnsemblMetazoa"/>
        </authorList>
    </citation>
    <scope>IDENTIFICATION</scope>
    <source>
        <strain evidence="1">05x7-T-G4-1.051#20</strain>
    </source>
</reference>
<dbReference type="AlphaFoldDB" id="A0A8W8MYP4"/>